<evidence type="ECO:0000313" key="1">
    <source>
        <dbReference type="EMBL" id="GAI82039.1"/>
    </source>
</evidence>
<dbReference type="AlphaFoldDB" id="X1TPU0"/>
<accession>X1TPU0</accession>
<dbReference type="EMBL" id="BARW01010916">
    <property type="protein sequence ID" value="GAI82039.1"/>
    <property type="molecule type" value="Genomic_DNA"/>
</dbReference>
<proteinExistence type="predicted"/>
<sequence length="215" mass="24714">AGLEVDTYIWKERGGKGKTFTSLTSFPITDLRSTMGTRYYVATDVGKNKFFVKEFFYSWLSPNRNYELAVGEYKRGRKVSENLEISDYVVCPLALYRNFLIFPYFDMADIRTINNETGAVPVKDNIIKIIFGTAVGIYDKIGPFDFNANNILYNYDTEEIKFIDFEPVTAAFTDALFRDRFKQIAYQYSHICPIGSIEEIREGKGFVMEEDNANG</sequence>
<comment type="caution">
    <text evidence="1">The sequence shown here is derived from an EMBL/GenBank/DDBJ whole genome shotgun (WGS) entry which is preliminary data.</text>
</comment>
<name>X1TPU0_9ZZZZ</name>
<organism evidence="1">
    <name type="scientific">marine sediment metagenome</name>
    <dbReference type="NCBI Taxonomy" id="412755"/>
    <lineage>
        <taxon>unclassified sequences</taxon>
        <taxon>metagenomes</taxon>
        <taxon>ecological metagenomes</taxon>
    </lineage>
</organism>
<reference evidence="1" key="1">
    <citation type="journal article" date="2014" name="Front. Microbiol.">
        <title>High frequency of phylogenetically diverse reductive dehalogenase-homologous genes in deep subseafloor sedimentary metagenomes.</title>
        <authorList>
            <person name="Kawai M."/>
            <person name="Futagami T."/>
            <person name="Toyoda A."/>
            <person name="Takaki Y."/>
            <person name="Nishi S."/>
            <person name="Hori S."/>
            <person name="Arai W."/>
            <person name="Tsubouchi T."/>
            <person name="Morono Y."/>
            <person name="Uchiyama I."/>
            <person name="Ito T."/>
            <person name="Fujiyama A."/>
            <person name="Inagaki F."/>
            <person name="Takami H."/>
        </authorList>
    </citation>
    <scope>NUCLEOTIDE SEQUENCE</scope>
    <source>
        <strain evidence="1">Expedition CK06-06</strain>
    </source>
</reference>
<protein>
    <submittedName>
        <fullName evidence="1">Uncharacterized protein</fullName>
    </submittedName>
</protein>
<gene>
    <name evidence="1" type="ORF">S12H4_21275</name>
</gene>
<feature type="non-terminal residue" evidence="1">
    <location>
        <position position="1"/>
    </location>
</feature>